<keyword evidence="7" id="KW-1185">Reference proteome</keyword>
<dbReference type="EMBL" id="JXXN02003200">
    <property type="protein sequence ID" value="THD21851.1"/>
    <property type="molecule type" value="Genomic_DNA"/>
</dbReference>
<dbReference type="InterPro" id="IPR000210">
    <property type="entry name" value="BTB/POZ_dom"/>
</dbReference>
<feature type="domain" description="BTB" evidence="5">
    <location>
        <begin position="45"/>
        <end position="130"/>
    </location>
</feature>
<gene>
    <name evidence="6" type="ORF">D915_007463</name>
</gene>
<accession>A0A4E0R800</accession>
<dbReference type="PANTHER" id="PTHR24412:SF451">
    <property type="entry name" value="KELCH-LIKE PROTEIN 20"/>
    <property type="match status" value="1"/>
</dbReference>
<organism evidence="6 7">
    <name type="scientific">Fasciola hepatica</name>
    <name type="common">Liver fluke</name>
    <dbReference type="NCBI Taxonomy" id="6192"/>
    <lineage>
        <taxon>Eukaryota</taxon>
        <taxon>Metazoa</taxon>
        <taxon>Spiralia</taxon>
        <taxon>Lophotrochozoa</taxon>
        <taxon>Platyhelminthes</taxon>
        <taxon>Trematoda</taxon>
        <taxon>Digenea</taxon>
        <taxon>Plagiorchiida</taxon>
        <taxon>Echinostomata</taxon>
        <taxon>Echinostomatoidea</taxon>
        <taxon>Fasciolidae</taxon>
        <taxon>Fasciola</taxon>
    </lineage>
</organism>
<name>A0A4E0R800_FASHE</name>
<keyword evidence="3" id="KW-0833">Ubl conjugation pathway</keyword>
<feature type="compositionally biased region" description="Polar residues" evidence="4">
    <location>
        <begin position="331"/>
        <end position="342"/>
    </location>
</feature>
<evidence type="ECO:0000313" key="6">
    <source>
        <dbReference type="EMBL" id="THD21851.1"/>
    </source>
</evidence>
<dbReference type="InterPro" id="IPR006652">
    <property type="entry name" value="Kelch_1"/>
</dbReference>
<dbReference type="PROSITE" id="PS50097">
    <property type="entry name" value="BTB"/>
    <property type="match status" value="1"/>
</dbReference>
<dbReference type="Gene3D" id="2.120.10.80">
    <property type="entry name" value="Kelch-type beta propeller"/>
    <property type="match status" value="2"/>
</dbReference>
<evidence type="ECO:0000259" key="5">
    <source>
        <dbReference type="PROSITE" id="PS50097"/>
    </source>
</evidence>
<evidence type="ECO:0000256" key="3">
    <source>
        <dbReference type="ARBA" id="ARBA00022786"/>
    </source>
</evidence>
<comment type="caution">
    <text evidence="6">The sequence shown here is derived from an EMBL/GenBank/DDBJ whole genome shotgun (WGS) entry which is preliminary data.</text>
</comment>
<feature type="compositionally biased region" description="Acidic residues" evidence="4">
    <location>
        <begin position="479"/>
        <end position="488"/>
    </location>
</feature>
<evidence type="ECO:0000256" key="1">
    <source>
        <dbReference type="ARBA" id="ARBA00022441"/>
    </source>
</evidence>
<evidence type="ECO:0000256" key="4">
    <source>
        <dbReference type="SAM" id="MobiDB-lite"/>
    </source>
</evidence>
<dbReference type="PANTHER" id="PTHR24412">
    <property type="entry name" value="KELCH PROTEIN"/>
    <property type="match status" value="1"/>
</dbReference>
<sequence length="937" mass="99924">MVEIIESPVSKSRVPGKTHKQKTFEFISNFRENGIHPKPLDFEAPDVDFVLGRDVLHGHQSVLSSVSQVFKQLFEIVNSSVAVSEVLYSSGILRLSKSTKKPRKVFIDSPLAAFEPIFDYSYSGKLSVPVDLVPPVYLLAKYLKIHELQVALANHMSTNVTVCTIGELCRMIPLGQLTKPEQTSDTDVVQAERHLASSICKFLETKADSVACSLTGQLSARLIVNLTTEFPTDSLTEVKLNTLSSHSDSVAFAVLKWAHQRILSGERLARVGSEENVQPDDEESDGGAGSSAIGSGSTRASVSVNGAAQDSLLPTFGLVSQLNMLSAVSQQHLGRHNSGQLSSDEEDEVQMDSDSRDSSLHVPTQDVRITVDLTELDCQSESDNSSVTIHPLKDTASDAVPTCDTHFHLLAYCHPDGVPELESCLLARTSLGVGPTSIWLGKLMGHLVSLSIKRCRPEGHTNSASNGRCSLRSVPSCSDSEEANTSEDELFRKQQQSATTPIPGSAHAMETLTDEEVSMTMTAAAAFHLAKAVAVAGHSAMNTVDEYLYGLRLSTGTSASDACPDDQMSCSRHLLEGRAGAGAGVLSVEENDYLVLVGGYTRKGCLDSVELLRQSSSGALGSSVAGPRLKKQRGRVGVAVTSCDLDPTHFDVLYACGGSTGSVDLASVERLTSSALNSWLSTHVSLEDLDDLFPVRSPHPSGGSCSNGTMGSSNSSSSVWQSITHLNQPRSSLTAVGLSGLQTGALVSDSRGSFMVAGGLADAEPLFTTEAYIPERNQWVSLPNMCEARSEASSAVFPSYNLIVIAGGNANASRLDRSEALIEALDPRCPKWFYLPSPKPDAGSQLRGAALVPSPTTVDSLLLIGGFNGRESLSTVWTFDVPAWNWVPGPSLRVSRANHCAITWPDRSSTVVLGGFNPSACKTGFLSSIEVISSHAN</sequence>
<proteinExistence type="predicted"/>
<protein>
    <recommendedName>
        <fullName evidence="5">BTB domain-containing protein</fullName>
    </recommendedName>
</protein>
<feature type="region of interest" description="Disordered" evidence="4">
    <location>
        <begin position="331"/>
        <end position="364"/>
    </location>
</feature>
<evidence type="ECO:0000313" key="7">
    <source>
        <dbReference type="Proteomes" id="UP000230066"/>
    </source>
</evidence>
<feature type="compositionally biased region" description="Polar residues" evidence="4">
    <location>
        <begin position="460"/>
        <end position="478"/>
    </location>
</feature>
<feature type="compositionally biased region" description="Polar residues" evidence="4">
    <location>
        <begin position="493"/>
        <end position="502"/>
    </location>
</feature>
<dbReference type="CDD" id="cd18186">
    <property type="entry name" value="BTB_POZ_ZBTB_KLHL-like"/>
    <property type="match status" value="1"/>
</dbReference>
<dbReference type="Pfam" id="PF00651">
    <property type="entry name" value="BTB"/>
    <property type="match status" value="1"/>
</dbReference>
<dbReference type="SUPFAM" id="SSF117281">
    <property type="entry name" value="Kelch motif"/>
    <property type="match status" value="2"/>
</dbReference>
<feature type="region of interest" description="Disordered" evidence="4">
    <location>
        <begin position="272"/>
        <end position="298"/>
    </location>
</feature>
<dbReference type="AlphaFoldDB" id="A0A4E0R800"/>
<dbReference type="SMART" id="SM00612">
    <property type="entry name" value="Kelch"/>
    <property type="match status" value="2"/>
</dbReference>
<dbReference type="SMART" id="SM00225">
    <property type="entry name" value="BTB"/>
    <property type="match status" value="1"/>
</dbReference>
<keyword evidence="2" id="KW-0677">Repeat</keyword>
<reference evidence="6" key="1">
    <citation type="submission" date="2019-03" db="EMBL/GenBank/DDBJ databases">
        <title>Improved annotation for the trematode Fasciola hepatica.</title>
        <authorList>
            <person name="Choi Y.-J."/>
            <person name="Martin J."/>
            <person name="Mitreva M."/>
        </authorList>
    </citation>
    <scope>NUCLEOTIDE SEQUENCE [LARGE SCALE GENOMIC DNA]</scope>
</reference>
<dbReference type="Proteomes" id="UP000230066">
    <property type="component" value="Unassembled WGS sequence"/>
</dbReference>
<dbReference type="SUPFAM" id="SSF54695">
    <property type="entry name" value="POZ domain"/>
    <property type="match status" value="1"/>
</dbReference>
<feature type="region of interest" description="Disordered" evidence="4">
    <location>
        <begin position="458"/>
        <end position="507"/>
    </location>
</feature>
<dbReference type="Gene3D" id="3.30.710.10">
    <property type="entry name" value="Potassium Channel Kv1.1, Chain A"/>
    <property type="match status" value="1"/>
</dbReference>
<dbReference type="InterPro" id="IPR015915">
    <property type="entry name" value="Kelch-typ_b-propeller"/>
</dbReference>
<dbReference type="InterPro" id="IPR011333">
    <property type="entry name" value="SKP1/BTB/POZ_sf"/>
</dbReference>
<evidence type="ECO:0000256" key="2">
    <source>
        <dbReference type="ARBA" id="ARBA00022737"/>
    </source>
</evidence>
<keyword evidence="1" id="KW-0880">Kelch repeat</keyword>